<evidence type="ECO:0000256" key="4">
    <source>
        <dbReference type="ARBA" id="ARBA00023136"/>
    </source>
</evidence>
<dbReference type="GO" id="GO:0016020">
    <property type="term" value="C:membrane"/>
    <property type="evidence" value="ECO:0007669"/>
    <property type="project" value="UniProtKB-SubCell"/>
</dbReference>
<evidence type="ECO:0000313" key="6">
    <source>
        <dbReference type="Ensembl" id="ENSCCRP00015106136.1"/>
    </source>
</evidence>
<proteinExistence type="predicted"/>
<feature type="transmembrane region" description="Helical" evidence="5">
    <location>
        <begin position="39"/>
        <end position="66"/>
    </location>
</feature>
<feature type="transmembrane region" description="Helical" evidence="5">
    <location>
        <begin position="87"/>
        <end position="108"/>
    </location>
</feature>
<dbReference type="Pfam" id="PF04178">
    <property type="entry name" value="Got1"/>
    <property type="match status" value="1"/>
</dbReference>
<keyword evidence="4 5" id="KW-0472">Membrane</keyword>
<evidence type="ECO:0000256" key="5">
    <source>
        <dbReference type="SAM" id="Phobius"/>
    </source>
</evidence>
<evidence type="ECO:0000313" key="7">
    <source>
        <dbReference type="Proteomes" id="UP000694700"/>
    </source>
</evidence>
<evidence type="ECO:0000256" key="2">
    <source>
        <dbReference type="ARBA" id="ARBA00022692"/>
    </source>
</evidence>
<dbReference type="GO" id="GO:0012505">
    <property type="term" value="C:endomembrane system"/>
    <property type="evidence" value="ECO:0007669"/>
    <property type="project" value="UniProtKB-ARBA"/>
</dbReference>
<dbReference type="Ensembl" id="ENSCCRT00015109526.1">
    <property type="protein sequence ID" value="ENSCCRP00015106136.1"/>
    <property type="gene ID" value="ENSCCRG00015042292.1"/>
</dbReference>
<evidence type="ECO:0000256" key="1">
    <source>
        <dbReference type="ARBA" id="ARBA00004141"/>
    </source>
</evidence>
<keyword evidence="2 5" id="KW-0812">Transmembrane</keyword>
<keyword evidence="3 5" id="KW-1133">Transmembrane helix</keyword>
<reference evidence="6" key="1">
    <citation type="submission" date="2025-08" db="UniProtKB">
        <authorList>
            <consortium name="Ensembl"/>
        </authorList>
    </citation>
    <scope>IDENTIFICATION</scope>
</reference>
<feature type="transmembrane region" description="Helical" evidence="5">
    <location>
        <begin position="12"/>
        <end position="33"/>
    </location>
</feature>
<dbReference type="InterPro" id="IPR007305">
    <property type="entry name" value="Vesicle_transpt_Got1/SFT2"/>
</dbReference>
<name>A0A8C2AIM4_CYPCA</name>
<organism evidence="6 7">
    <name type="scientific">Cyprinus carpio</name>
    <name type="common">Common carp</name>
    <dbReference type="NCBI Taxonomy" id="7962"/>
    <lineage>
        <taxon>Eukaryota</taxon>
        <taxon>Metazoa</taxon>
        <taxon>Chordata</taxon>
        <taxon>Craniata</taxon>
        <taxon>Vertebrata</taxon>
        <taxon>Euteleostomi</taxon>
        <taxon>Actinopterygii</taxon>
        <taxon>Neopterygii</taxon>
        <taxon>Teleostei</taxon>
        <taxon>Ostariophysi</taxon>
        <taxon>Cypriniformes</taxon>
        <taxon>Cyprinidae</taxon>
        <taxon>Cyprininae</taxon>
        <taxon>Cyprinus</taxon>
    </lineage>
</organism>
<comment type="subcellular location">
    <subcellularLocation>
        <location evidence="1">Membrane</location>
        <topology evidence="1">Multi-pass membrane protein</topology>
    </subcellularLocation>
</comment>
<evidence type="ECO:0000256" key="3">
    <source>
        <dbReference type="ARBA" id="ARBA00022989"/>
    </source>
</evidence>
<dbReference type="GO" id="GO:0016192">
    <property type="term" value="P:vesicle-mediated transport"/>
    <property type="evidence" value="ECO:0007669"/>
    <property type="project" value="InterPro"/>
</dbReference>
<dbReference type="Proteomes" id="UP000694700">
    <property type="component" value="Unplaced"/>
</dbReference>
<feature type="transmembrane region" description="Helical" evidence="5">
    <location>
        <begin position="120"/>
        <end position="139"/>
    </location>
</feature>
<dbReference type="GO" id="GO:0005737">
    <property type="term" value="C:cytoplasm"/>
    <property type="evidence" value="ECO:0007669"/>
    <property type="project" value="UniProtKB-ARBA"/>
</dbReference>
<dbReference type="AlphaFoldDB" id="A0A8C2AIM4"/>
<sequence length="162" mass="18935">IKKIKKTLMTGFAFQVFGLEVYYSLLLLTKYYYIKSLFFFSQGLCCLFIPKIGVILFIVFYTLGNICSLVSHKTLKQQKRMCDKTQAFATVVMLVSYSFPCHTLIFSPTMRICLKFTETYFINCFFLSLCRYSLSYIPFARLVMFCDIKILNCSVLDINILY</sequence>
<accession>A0A8C2AIM4</accession>
<protein>
    <submittedName>
        <fullName evidence="6">Uncharacterized protein</fullName>
    </submittedName>
</protein>